<proteinExistence type="predicted"/>
<accession>A0A2M4D041</accession>
<name>A0A2M4D041_ANODA</name>
<protein>
    <submittedName>
        <fullName evidence="2">Putative secreted protein</fullName>
    </submittedName>
</protein>
<sequence>MYARASSLWLVAFSSFRSASIFSSLARTCCSSAVAATSCSSVRWTASSGITRTSSRHQGQSRTFRKARTFRCMHRTASSCSRRRARRRRAR</sequence>
<dbReference type="AlphaFoldDB" id="A0A2M4D041"/>
<feature type="signal peptide" evidence="1">
    <location>
        <begin position="1"/>
        <end position="19"/>
    </location>
</feature>
<dbReference type="EMBL" id="GGFL01006748">
    <property type="protein sequence ID" value="MBW70926.1"/>
    <property type="molecule type" value="Transcribed_RNA"/>
</dbReference>
<reference evidence="2" key="1">
    <citation type="submission" date="2018-01" db="EMBL/GenBank/DDBJ databases">
        <title>An insight into the sialome of Amazonian anophelines.</title>
        <authorList>
            <person name="Ribeiro J.M."/>
            <person name="Scarpassa V."/>
            <person name="Calvo E."/>
        </authorList>
    </citation>
    <scope>NUCLEOTIDE SEQUENCE</scope>
</reference>
<evidence type="ECO:0000256" key="1">
    <source>
        <dbReference type="SAM" id="SignalP"/>
    </source>
</evidence>
<feature type="chain" id="PRO_5014999174" evidence="1">
    <location>
        <begin position="20"/>
        <end position="91"/>
    </location>
</feature>
<keyword evidence="1" id="KW-0732">Signal</keyword>
<evidence type="ECO:0000313" key="2">
    <source>
        <dbReference type="EMBL" id="MBW70926.1"/>
    </source>
</evidence>
<organism evidence="2">
    <name type="scientific">Anopheles darlingi</name>
    <name type="common">Mosquito</name>
    <dbReference type="NCBI Taxonomy" id="43151"/>
    <lineage>
        <taxon>Eukaryota</taxon>
        <taxon>Metazoa</taxon>
        <taxon>Ecdysozoa</taxon>
        <taxon>Arthropoda</taxon>
        <taxon>Hexapoda</taxon>
        <taxon>Insecta</taxon>
        <taxon>Pterygota</taxon>
        <taxon>Neoptera</taxon>
        <taxon>Endopterygota</taxon>
        <taxon>Diptera</taxon>
        <taxon>Nematocera</taxon>
        <taxon>Culicoidea</taxon>
        <taxon>Culicidae</taxon>
        <taxon>Anophelinae</taxon>
        <taxon>Anopheles</taxon>
    </lineage>
</organism>